<keyword evidence="1" id="KW-1133">Transmembrane helix</keyword>
<feature type="transmembrane region" description="Helical" evidence="1">
    <location>
        <begin position="212"/>
        <end position="231"/>
    </location>
</feature>
<feature type="domain" description="S-Me-THD-like C-terminal" evidence="3">
    <location>
        <begin position="555"/>
        <end position="743"/>
    </location>
</feature>
<dbReference type="AlphaFoldDB" id="A0A1A9VZ16"/>
<proteinExistence type="predicted"/>
<dbReference type="InterPro" id="IPR027479">
    <property type="entry name" value="S-Me-THD_N_sf"/>
</dbReference>
<reference evidence="5" key="1">
    <citation type="submission" date="2014-03" db="EMBL/GenBank/DDBJ databases">
        <authorList>
            <person name="Aksoy S."/>
            <person name="Warren W."/>
            <person name="Wilson R.K."/>
        </authorList>
    </citation>
    <scope>NUCLEOTIDE SEQUENCE [LARGE SCALE GENOMIC DNA]</scope>
    <source>
        <strain evidence="5">IAEA</strain>
    </source>
</reference>
<dbReference type="InterPro" id="IPR048350">
    <property type="entry name" value="S-Me-THD-like_C"/>
</dbReference>
<dbReference type="InterPro" id="IPR010318">
    <property type="entry name" value="S-Me-THD_N"/>
</dbReference>
<dbReference type="InterPro" id="IPR024071">
    <property type="entry name" value="S-Me-THD_C_sf"/>
</dbReference>
<evidence type="ECO:0000256" key="1">
    <source>
        <dbReference type="SAM" id="Phobius"/>
    </source>
</evidence>
<dbReference type="EnsemblMetazoa" id="GBRI000033-RA">
    <property type="protein sequence ID" value="GBRI000033-PA"/>
    <property type="gene ID" value="GBRI000033"/>
</dbReference>
<feature type="transmembrane region" description="Helical" evidence="1">
    <location>
        <begin position="130"/>
        <end position="156"/>
    </location>
</feature>
<feature type="transmembrane region" description="Helical" evidence="1">
    <location>
        <begin position="308"/>
        <end position="334"/>
    </location>
</feature>
<evidence type="ECO:0000313" key="4">
    <source>
        <dbReference type="EnsemblMetazoa" id="GBRI000033-PA"/>
    </source>
</evidence>
<accession>A0A1A9VZ16</accession>
<dbReference type="GO" id="GO:0015209">
    <property type="term" value="F:cytosine transmembrane transporter activity"/>
    <property type="evidence" value="ECO:0007669"/>
    <property type="project" value="InterPro"/>
</dbReference>
<feature type="transmembrane region" description="Helical" evidence="1">
    <location>
        <begin position="168"/>
        <end position="192"/>
    </location>
</feature>
<feature type="transmembrane region" description="Helical" evidence="1">
    <location>
        <begin position="101"/>
        <end position="124"/>
    </location>
</feature>
<dbReference type="GO" id="GO:0005886">
    <property type="term" value="C:plasma membrane"/>
    <property type="evidence" value="ECO:0007669"/>
    <property type="project" value="TreeGrafter"/>
</dbReference>
<dbReference type="PANTHER" id="PTHR30569">
    <property type="entry name" value="CYTOSINE TRANSPORTER CODB"/>
    <property type="match status" value="1"/>
</dbReference>
<feature type="transmembrane region" description="Helical" evidence="1">
    <location>
        <begin position="340"/>
        <end position="360"/>
    </location>
</feature>
<feature type="transmembrane region" description="Helical" evidence="1">
    <location>
        <begin position="277"/>
        <end position="296"/>
    </location>
</feature>
<evidence type="ECO:0000259" key="2">
    <source>
        <dbReference type="Pfam" id="PF06032"/>
    </source>
</evidence>
<dbReference type="Gene3D" id="2.40.390.10">
    <property type="entry name" value="CV3147-like"/>
    <property type="match status" value="1"/>
</dbReference>
<dbReference type="Pfam" id="PF20906">
    <property type="entry name" value="S-Me-THD_C"/>
    <property type="match status" value="1"/>
</dbReference>
<evidence type="ECO:0000313" key="5">
    <source>
        <dbReference type="Proteomes" id="UP000091820"/>
    </source>
</evidence>
<feature type="transmembrane region" description="Helical" evidence="1">
    <location>
        <begin position="238"/>
        <end position="257"/>
    </location>
</feature>
<feature type="transmembrane region" description="Helical" evidence="1">
    <location>
        <begin position="388"/>
        <end position="409"/>
    </location>
</feature>
<evidence type="ECO:0000259" key="3">
    <source>
        <dbReference type="Pfam" id="PF20906"/>
    </source>
</evidence>
<organism evidence="4 5">
    <name type="scientific">Glossina brevipalpis</name>
    <dbReference type="NCBI Taxonomy" id="37001"/>
    <lineage>
        <taxon>Eukaryota</taxon>
        <taxon>Metazoa</taxon>
        <taxon>Ecdysozoa</taxon>
        <taxon>Arthropoda</taxon>
        <taxon>Hexapoda</taxon>
        <taxon>Insecta</taxon>
        <taxon>Pterygota</taxon>
        <taxon>Neoptera</taxon>
        <taxon>Endopterygota</taxon>
        <taxon>Diptera</taxon>
        <taxon>Brachycera</taxon>
        <taxon>Muscomorpha</taxon>
        <taxon>Hippoboscoidea</taxon>
        <taxon>Glossinidae</taxon>
        <taxon>Glossina</taxon>
    </lineage>
</organism>
<name>A0A1A9VZ16_9MUSC</name>
<keyword evidence="5" id="KW-1185">Reference proteome</keyword>
<dbReference type="Gene3D" id="3.40.1610.10">
    <property type="entry name" value="CV3147-like domain"/>
    <property type="match status" value="1"/>
</dbReference>
<dbReference type="InterPro" id="IPR030191">
    <property type="entry name" value="CodB"/>
</dbReference>
<dbReference type="Pfam" id="PF06032">
    <property type="entry name" value="S-Me-THD_N"/>
    <property type="match status" value="1"/>
</dbReference>
<dbReference type="PANTHER" id="PTHR30569:SF0">
    <property type="entry name" value="CYTOSINE PERMEASE"/>
    <property type="match status" value="1"/>
</dbReference>
<dbReference type="SUPFAM" id="SSF160991">
    <property type="entry name" value="CV3147-like"/>
    <property type="match status" value="1"/>
</dbReference>
<dbReference type="Proteomes" id="UP000091820">
    <property type="component" value="Unassembled WGS sequence"/>
</dbReference>
<dbReference type="VEuPathDB" id="VectorBase:GBRI000033"/>
<sequence length="750" mass="81290">MALERSSRFNISPPELVSQAPARIMNDKRIRNMSRVLSPIFEGIVSYEDMHVEAEMKLLTAPTTSMLYPELASESVIAVRMKLGMSRISLNYQRLPARVDLFSITLIRIGGVTALAQFMVGATLGHSMSFYHAIFATLLGSLILEFVSLGLGIAGVREGLTTSLLARWCGFGRIGSVLIGGLITISLLGWFGIQNSILAEGISYAFNSKMPFTLSAILSGLILTLLVAFGFRALEWTAKITVPIFFIIVILILINVLQGNDFEQLILDLPKGNVITLGAGATVVAGGHILGALITPDMSRYCKNEKHVFWMITASIIVSEFIINGVAILVAHALNTSDVVTIMTQSAGWIGLLSVILSAIKINDLNLYSSSIGCANAIEGITNKKPSYIYLTMVLGVVGTVLSSMGILASGGGGDPYIGKKLVIQEIEKNGPIKLASIDEFSQNDLVVAIGGIGSPAIIIEKIPNGEEAEDAFLLMEHYLNKKISAIYPIEIGGINSLLPLAAASRVGLPVVDVDTMGRAFPEYHMTTLSIDGISASPFIVIDSMKNSCIIHTRNNLMAEKIARDSCNEMGGAAFLSAYPVTCQMLKKSAILGTLTLSWEIGKKIEMITNVNGSVVDAVLCMLNSFLLCTAKIINVDRAILGGFISGIVYLEGIGEYKNKHFKVHFKNEYLLIEEDNNVLCSTPDSIILLNEDRGIPILSERLKYGMHVNAIAIPSNEKWRTKSGIDIVGPKCFGYDIDYQPVENLRREK</sequence>
<reference evidence="4" key="2">
    <citation type="submission" date="2020-05" db="UniProtKB">
        <authorList>
            <consortium name="EnsemblMetazoa"/>
        </authorList>
    </citation>
    <scope>IDENTIFICATION</scope>
    <source>
        <strain evidence="4">IAEA</strain>
    </source>
</reference>
<feature type="domain" description="S-Me-THD N-terminal" evidence="2">
    <location>
        <begin position="406"/>
        <end position="552"/>
    </location>
</feature>
<keyword evidence="1" id="KW-0812">Transmembrane</keyword>
<protein>
    <submittedName>
        <fullName evidence="4">Uncharacterized protein</fullName>
    </submittedName>
</protein>
<dbReference type="STRING" id="37001.A0A1A9VZ16"/>
<keyword evidence="1" id="KW-0472">Membrane</keyword>